<comment type="caution">
    <text evidence="2">The sequence shown here is derived from an EMBL/GenBank/DDBJ whole genome shotgun (WGS) entry which is preliminary data.</text>
</comment>
<protein>
    <recommendedName>
        <fullName evidence="4">Porin</fullName>
    </recommendedName>
</protein>
<keyword evidence="3" id="KW-1185">Reference proteome</keyword>
<evidence type="ECO:0000313" key="2">
    <source>
        <dbReference type="EMBL" id="MFH6984439.1"/>
    </source>
</evidence>
<dbReference type="Gene3D" id="2.40.160.10">
    <property type="entry name" value="Porin"/>
    <property type="match status" value="1"/>
</dbReference>
<evidence type="ECO:0000313" key="3">
    <source>
        <dbReference type="Proteomes" id="UP001610063"/>
    </source>
</evidence>
<dbReference type="SUPFAM" id="SSF56935">
    <property type="entry name" value="Porins"/>
    <property type="match status" value="1"/>
</dbReference>
<accession>A0ABW7ND76</accession>
<evidence type="ECO:0008006" key="4">
    <source>
        <dbReference type="Google" id="ProtNLM"/>
    </source>
</evidence>
<dbReference type="EMBL" id="JBIPKE010000017">
    <property type="protein sequence ID" value="MFH6984439.1"/>
    <property type="molecule type" value="Genomic_DNA"/>
</dbReference>
<evidence type="ECO:0000256" key="1">
    <source>
        <dbReference type="SAM" id="SignalP"/>
    </source>
</evidence>
<feature type="chain" id="PRO_5045459560" description="Porin" evidence="1">
    <location>
        <begin position="19"/>
        <end position="406"/>
    </location>
</feature>
<keyword evidence="1" id="KW-0732">Signal</keyword>
<proteinExistence type="predicted"/>
<organism evidence="2 3">
    <name type="scientific">Marinoscillum luteum</name>
    <dbReference type="NCBI Taxonomy" id="861051"/>
    <lineage>
        <taxon>Bacteria</taxon>
        <taxon>Pseudomonadati</taxon>
        <taxon>Bacteroidota</taxon>
        <taxon>Cytophagia</taxon>
        <taxon>Cytophagales</taxon>
        <taxon>Reichenbachiellaceae</taxon>
        <taxon>Marinoscillum</taxon>
    </lineage>
</organism>
<gene>
    <name evidence="2" type="ORF">ACHKAR_13380</name>
</gene>
<dbReference type="RefSeq" id="WP_395417780.1">
    <property type="nucleotide sequence ID" value="NZ_JBIPKE010000017.1"/>
</dbReference>
<sequence length="406" mass="45930">MRHLYSITLLFCTLSTWAQMDGSLLKKAPKDSSITGMNMDAVYNRPFLQVGKTPVAVGGYIEADYQYMGEDGLTEGHSFRIPRLTIFMSSAVHQKIKFLTELELEEGGKEIAIEFAALDFNFHPLFNLRGGVIMNPIGAFNQNHDGPKWEFVDRPLSAEQMLPATWSNVGFGVYGKHYQNDWAFGYEGYLTNGFNNSIIENDQNRTFLPASKTNADRFEETNNGEPLITLKTALRYKNNEIGFSYMGGIYNTHTEDGLILENKRRLDVWAVDFNVTLPLTKTYLVGEYAWIWVDVPSSYSQQFGNRQHGGFIDIVQPLFTRTILGFNNATLNIACRLEYVDWNVGSFRETGENISDDIWAIVPAVSFRPTAQTVIRLNYRMMKQQDILGNPPAAIAGIQFGVSSYF</sequence>
<name>A0ABW7ND76_9BACT</name>
<dbReference type="InterPro" id="IPR023614">
    <property type="entry name" value="Porin_dom_sf"/>
</dbReference>
<reference evidence="2 3" key="1">
    <citation type="journal article" date="2013" name="Int. J. Syst. Evol. Microbiol.">
        <title>Marinoscillum luteum sp. nov., isolated from marine sediment.</title>
        <authorList>
            <person name="Cha I.T."/>
            <person name="Park S.J."/>
            <person name="Kim S.J."/>
            <person name="Kim J.G."/>
            <person name="Jung M.Y."/>
            <person name="Shin K.S."/>
            <person name="Kwon K.K."/>
            <person name="Yang S.H."/>
            <person name="Seo Y.S."/>
            <person name="Rhee S.K."/>
        </authorList>
    </citation>
    <scope>NUCLEOTIDE SEQUENCE [LARGE SCALE GENOMIC DNA]</scope>
    <source>
        <strain evidence="2 3">KCTC 23939</strain>
    </source>
</reference>
<dbReference type="Proteomes" id="UP001610063">
    <property type="component" value="Unassembled WGS sequence"/>
</dbReference>
<feature type="signal peptide" evidence="1">
    <location>
        <begin position="1"/>
        <end position="18"/>
    </location>
</feature>